<gene>
    <name evidence="4" type="ORF">ABII15_03965</name>
</gene>
<proteinExistence type="predicted"/>
<dbReference type="InterPro" id="IPR000683">
    <property type="entry name" value="Gfo/Idh/MocA-like_OxRdtase_N"/>
</dbReference>
<dbReference type="Gene3D" id="3.30.360.10">
    <property type="entry name" value="Dihydrodipicolinate Reductase, domain 2"/>
    <property type="match status" value="1"/>
</dbReference>
<evidence type="ECO:0000259" key="3">
    <source>
        <dbReference type="Pfam" id="PF22725"/>
    </source>
</evidence>
<name>A0AAU8IKY0_9ACTN</name>
<feature type="domain" description="Gfo/Idh/MocA-like oxidoreductase N-terminal" evidence="2">
    <location>
        <begin position="12"/>
        <end position="127"/>
    </location>
</feature>
<dbReference type="Pfam" id="PF01408">
    <property type="entry name" value="GFO_IDH_MocA"/>
    <property type="match status" value="1"/>
</dbReference>
<dbReference type="InterPro" id="IPR050463">
    <property type="entry name" value="Gfo/Idh/MocA_oxidrdct_glycsds"/>
</dbReference>
<accession>A0AAU8IKY0</accession>
<dbReference type="Pfam" id="PF22725">
    <property type="entry name" value="GFO_IDH_MocA_C3"/>
    <property type="match status" value="1"/>
</dbReference>
<dbReference type="InterPro" id="IPR055170">
    <property type="entry name" value="GFO_IDH_MocA-like_dom"/>
</dbReference>
<reference evidence="4" key="1">
    <citation type="submission" date="2024-06" db="EMBL/GenBank/DDBJ databases">
        <title>Streptomyces sp. strain HUAS MG91 genome sequences.</title>
        <authorList>
            <person name="Mo P."/>
        </authorList>
    </citation>
    <scope>NUCLEOTIDE SEQUENCE</scope>
    <source>
        <strain evidence="4">HUAS MG91</strain>
    </source>
</reference>
<dbReference type="GO" id="GO:0000166">
    <property type="term" value="F:nucleotide binding"/>
    <property type="evidence" value="ECO:0007669"/>
    <property type="project" value="InterPro"/>
</dbReference>
<dbReference type="AlphaFoldDB" id="A0AAU8IKY0"/>
<feature type="domain" description="GFO/IDH/MocA-like oxidoreductase" evidence="3">
    <location>
        <begin position="137"/>
        <end position="271"/>
    </location>
</feature>
<dbReference type="SUPFAM" id="SSF55347">
    <property type="entry name" value="Glyceraldehyde-3-phosphate dehydrogenase-like, C-terminal domain"/>
    <property type="match status" value="1"/>
</dbReference>
<dbReference type="Gene3D" id="3.40.50.720">
    <property type="entry name" value="NAD(P)-binding Rossmann-like Domain"/>
    <property type="match status" value="1"/>
</dbReference>
<evidence type="ECO:0000256" key="1">
    <source>
        <dbReference type="ARBA" id="ARBA00023002"/>
    </source>
</evidence>
<dbReference type="SUPFAM" id="SSF51735">
    <property type="entry name" value="NAD(P)-binding Rossmann-fold domains"/>
    <property type="match status" value="1"/>
</dbReference>
<keyword evidence="1" id="KW-0560">Oxidoreductase</keyword>
<evidence type="ECO:0000313" key="4">
    <source>
        <dbReference type="EMBL" id="XCJ69174.1"/>
    </source>
</evidence>
<dbReference type="InterPro" id="IPR036291">
    <property type="entry name" value="NAD(P)-bd_dom_sf"/>
</dbReference>
<protein>
    <submittedName>
        <fullName evidence="4">Gfo/Idh/MocA family oxidoreductase</fullName>
    </submittedName>
</protein>
<evidence type="ECO:0000259" key="2">
    <source>
        <dbReference type="Pfam" id="PF01408"/>
    </source>
</evidence>
<dbReference type="PANTHER" id="PTHR43818">
    <property type="entry name" value="BCDNA.GH03377"/>
    <property type="match status" value="1"/>
</dbReference>
<dbReference type="EMBL" id="CP159534">
    <property type="protein sequence ID" value="XCJ69174.1"/>
    <property type="molecule type" value="Genomic_DNA"/>
</dbReference>
<sequence length="376" mass="39195">MTPSTTRSGPVGVGIIGAGNISEQYLTTLTRVPDVDVVVIGDLMAERAEEQARKHGVPAWGTADDVLTHDGVEIVVNLTVPAVHAEVSSAIVAAGKHVWSEKPIAVDLASSRALLDQAAAAGLRVGVAPDTALGPGVQTARRAIERGDIGSALSAYTMFQTPGPDAWHPNPEFLFSTGAGPLFDMGPYYFTTLITLFGSVTRVSAVASTGREVRTIRTGPRTGTEFPVEVPTHVAALATFESGAVAQSVFSFDSALVRAGIVEINGTEGALVAPDPNKFTGDVRITRAADDDGTQHWETVEPVGLGEGRGLGVLDMARAIRSGTPHIATGDLGHHVLEVLVAVDRAAATGETQHIESRAGEVRPVPLDRDPFAATL</sequence>
<dbReference type="GO" id="GO:0016491">
    <property type="term" value="F:oxidoreductase activity"/>
    <property type="evidence" value="ECO:0007669"/>
    <property type="project" value="UniProtKB-KW"/>
</dbReference>
<organism evidence="4">
    <name type="scientific">Streptomyces tabacisoli</name>
    <dbReference type="NCBI Taxonomy" id="3156398"/>
    <lineage>
        <taxon>Bacteria</taxon>
        <taxon>Bacillati</taxon>
        <taxon>Actinomycetota</taxon>
        <taxon>Actinomycetes</taxon>
        <taxon>Kitasatosporales</taxon>
        <taxon>Streptomycetaceae</taxon>
        <taxon>Streptomyces</taxon>
    </lineage>
</organism>
<dbReference type="RefSeq" id="WP_353940859.1">
    <property type="nucleotide sequence ID" value="NZ_CP159534.1"/>
</dbReference>
<dbReference type="PANTHER" id="PTHR43818:SF11">
    <property type="entry name" value="BCDNA.GH03377"/>
    <property type="match status" value="1"/>
</dbReference>
<dbReference type="KEGG" id="stac:ABII15_03965"/>